<reference evidence="2 3" key="1">
    <citation type="submission" date="2018-06" db="EMBL/GenBank/DDBJ databases">
        <title>Draft Genome Sequence of a Novel Marine Bacterium Related to the Verrucomicrobia.</title>
        <authorList>
            <person name="Vosseberg J."/>
            <person name="Martijn J."/>
            <person name="Ettema T.J.G."/>
        </authorList>
    </citation>
    <scope>NUCLEOTIDE SEQUENCE [LARGE SCALE GENOMIC DNA]</scope>
    <source>
        <strain evidence="2">TARA_B100001123</strain>
    </source>
</reference>
<dbReference type="Pfam" id="PF01593">
    <property type="entry name" value="Amino_oxidase"/>
    <property type="match status" value="1"/>
</dbReference>
<organism evidence="2 3">
    <name type="scientific">Candidatus Moanibacter tarae</name>
    <dbReference type="NCBI Taxonomy" id="2200854"/>
    <lineage>
        <taxon>Bacteria</taxon>
        <taxon>Pseudomonadati</taxon>
        <taxon>Verrucomicrobiota</taxon>
        <taxon>Opitutia</taxon>
        <taxon>Puniceicoccales</taxon>
        <taxon>Puniceicoccales incertae sedis</taxon>
        <taxon>Candidatus Moanibacter</taxon>
    </lineage>
</organism>
<evidence type="ECO:0000313" key="3">
    <source>
        <dbReference type="Proteomes" id="UP000247465"/>
    </source>
</evidence>
<dbReference type="Gene3D" id="3.50.50.60">
    <property type="entry name" value="FAD/NAD(P)-binding domain"/>
    <property type="match status" value="1"/>
</dbReference>
<feature type="domain" description="Amine oxidase" evidence="1">
    <location>
        <begin position="47"/>
        <end position="293"/>
    </location>
</feature>
<dbReference type="SUPFAM" id="SSF51905">
    <property type="entry name" value="FAD/NAD(P)-binding domain"/>
    <property type="match status" value="1"/>
</dbReference>
<dbReference type="InterPro" id="IPR002937">
    <property type="entry name" value="Amino_oxidase"/>
</dbReference>
<dbReference type="Proteomes" id="UP000247465">
    <property type="component" value="Chromosome"/>
</dbReference>
<dbReference type="KEGG" id="mtar:DF168_01693"/>
<accession>A0A2Z4ADU5</accession>
<sequence length="461" mass="52097">MPKGTTLFLQFKLRMRMRRILERHNPVCILGAGMTGLAAGLASGFPVFEAEKTTGGICSSYYMRPRGKKRLQAKPKDEVAYRFEIGGGHWIFGADPLVLRLIRSISPIKSYSRKASIYLPDQGLLVPYPLQNHLGYLGSKLASKALQEMERTSPCNNQKVETMADWLHLNLGPTLCELFFDPFHYLYTAGLCKKIAPQDAYKSPVDIRLVRQGASAQVPPVGYNATYIYPKGGLDVLAREMAARSEIYYNHRVESIDLERKEVHFTESRPISYGRLLSTLPLNRMLQLTGLKTEQKPNPSPSVLVLNIGATKGPETPQDHWVYIPKSQAQFHRVGFYSNVDSSFLPAPDRTTKNKVSVYVEKAFPQGQKPTEFEIEVLGHAVVKELQDWGWISDVEVLDPTWIDVAYTWSWPNSKWKEEALEILDQHNILQVGRYARWVFQGIADSIRDGLIAGTTLRVEV</sequence>
<dbReference type="AlphaFoldDB" id="A0A2Z4ADU5"/>
<dbReference type="InterPro" id="IPR036188">
    <property type="entry name" value="FAD/NAD-bd_sf"/>
</dbReference>
<protein>
    <recommendedName>
        <fullName evidence="1">Amine oxidase domain-containing protein</fullName>
    </recommendedName>
</protein>
<dbReference type="EMBL" id="CP029803">
    <property type="protein sequence ID" value="AWT60479.1"/>
    <property type="molecule type" value="Genomic_DNA"/>
</dbReference>
<name>A0A2Z4ADU5_9BACT</name>
<evidence type="ECO:0000313" key="2">
    <source>
        <dbReference type="EMBL" id="AWT60479.1"/>
    </source>
</evidence>
<dbReference type="GO" id="GO:0016491">
    <property type="term" value="F:oxidoreductase activity"/>
    <property type="evidence" value="ECO:0007669"/>
    <property type="project" value="InterPro"/>
</dbReference>
<evidence type="ECO:0000259" key="1">
    <source>
        <dbReference type="Pfam" id="PF01593"/>
    </source>
</evidence>
<gene>
    <name evidence="2" type="ORF">DF168_01693</name>
</gene>
<proteinExistence type="predicted"/>